<dbReference type="NCBIfam" id="NF047593">
    <property type="entry name" value="IS66_ISAeme5_TnpA"/>
    <property type="match status" value="1"/>
</dbReference>
<name>A0A1H7H7B0_9GAMM</name>
<reference evidence="3" key="1">
    <citation type="submission" date="2016-10" db="EMBL/GenBank/DDBJ databases">
        <authorList>
            <person name="Varghese N."/>
            <person name="Submissions S."/>
        </authorList>
    </citation>
    <scope>NUCLEOTIDE SEQUENCE [LARGE SCALE GENOMIC DNA]</scope>
    <source>
        <strain evidence="3">CGMCC 1.9150</strain>
    </source>
</reference>
<dbReference type="Proteomes" id="UP000198807">
    <property type="component" value="Unassembled WGS sequence"/>
</dbReference>
<dbReference type="GO" id="GO:0003677">
    <property type="term" value="F:DNA binding"/>
    <property type="evidence" value="ECO:0007669"/>
    <property type="project" value="InterPro"/>
</dbReference>
<evidence type="ECO:0000313" key="2">
    <source>
        <dbReference type="EMBL" id="SEK46313.1"/>
    </source>
</evidence>
<organism evidence="2 3">
    <name type="scientific">Halomonas daqiaonensis</name>
    <dbReference type="NCBI Taxonomy" id="650850"/>
    <lineage>
        <taxon>Bacteria</taxon>
        <taxon>Pseudomonadati</taxon>
        <taxon>Pseudomonadota</taxon>
        <taxon>Gammaproteobacteria</taxon>
        <taxon>Oceanospirillales</taxon>
        <taxon>Halomonadaceae</taxon>
        <taxon>Halomonas</taxon>
    </lineage>
</organism>
<gene>
    <name evidence="2" type="ORF">SAMN04488129_102157</name>
</gene>
<feature type="compositionally biased region" description="Low complexity" evidence="1">
    <location>
        <begin position="51"/>
        <end position="64"/>
    </location>
</feature>
<proteinExistence type="predicted"/>
<dbReference type="OrthoDB" id="5769209at2"/>
<protein>
    <submittedName>
        <fullName evidence="2">Transposase</fullName>
    </submittedName>
</protein>
<feature type="compositionally biased region" description="Polar residues" evidence="1">
    <location>
        <begin position="23"/>
        <end position="32"/>
    </location>
</feature>
<dbReference type="GO" id="GO:0006313">
    <property type="term" value="P:DNA transposition"/>
    <property type="evidence" value="ECO:0007669"/>
    <property type="project" value="InterPro"/>
</dbReference>
<feature type="region of interest" description="Disordered" evidence="1">
    <location>
        <begin position="49"/>
        <end position="84"/>
    </location>
</feature>
<dbReference type="Pfam" id="PF01527">
    <property type="entry name" value="HTH_Tnp_1"/>
    <property type="match status" value="1"/>
</dbReference>
<keyword evidence="3" id="KW-1185">Reference proteome</keyword>
<dbReference type="InterPro" id="IPR002514">
    <property type="entry name" value="Transposase_8"/>
</dbReference>
<accession>A0A1H7H7B0</accession>
<evidence type="ECO:0000313" key="3">
    <source>
        <dbReference type="Proteomes" id="UP000198807"/>
    </source>
</evidence>
<evidence type="ECO:0000256" key="1">
    <source>
        <dbReference type="SAM" id="MobiDB-lite"/>
    </source>
</evidence>
<dbReference type="AlphaFoldDB" id="A0A1H7H7B0"/>
<dbReference type="GO" id="GO:0004803">
    <property type="term" value="F:transposase activity"/>
    <property type="evidence" value="ECO:0007669"/>
    <property type="project" value="InterPro"/>
</dbReference>
<dbReference type="RefSeq" id="WP_089710124.1">
    <property type="nucleotide sequence ID" value="NZ_FOBC01000002.1"/>
</dbReference>
<feature type="region of interest" description="Disordered" evidence="1">
    <location>
        <begin position="1"/>
        <end position="32"/>
    </location>
</feature>
<sequence>MPKQRHSRYPAEQRQPWIDEQSRSGQSQQVFCEQKGLSKSSFQHWKRRLASGKSVTSSSSATASPLFAPVSVPEEDAIDDEPRGREIELDLGDGVCLRFRRGG</sequence>
<dbReference type="EMBL" id="FOBC01000002">
    <property type="protein sequence ID" value="SEK46313.1"/>
    <property type="molecule type" value="Genomic_DNA"/>
</dbReference>